<reference evidence="6" key="1">
    <citation type="journal article" date="2019" name="Int. J. Syst. Evol. Microbiol.">
        <title>The Global Catalogue of Microorganisms (GCM) 10K type strain sequencing project: providing services to taxonomists for standard genome sequencing and annotation.</title>
        <authorList>
            <consortium name="The Broad Institute Genomics Platform"/>
            <consortium name="The Broad Institute Genome Sequencing Center for Infectious Disease"/>
            <person name="Wu L."/>
            <person name="Ma J."/>
        </authorList>
    </citation>
    <scope>NUCLEOTIDE SEQUENCE [LARGE SCALE GENOMIC DNA]</scope>
    <source>
        <strain evidence="6">WYCCWR 12678</strain>
    </source>
</reference>
<dbReference type="NCBIfam" id="TIGR00486">
    <property type="entry name" value="YbgI_SA1388"/>
    <property type="match status" value="1"/>
</dbReference>
<keyword evidence="3 4" id="KW-0479">Metal-binding</keyword>
<evidence type="ECO:0000313" key="6">
    <source>
        <dbReference type="Proteomes" id="UP001596002"/>
    </source>
</evidence>
<dbReference type="Pfam" id="PF01784">
    <property type="entry name" value="DUF34_NIF3"/>
    <property type="match status" value="1"/>
</dbReference>
<organism evidence="5 6">
    <name type="scientific">Effusibacillus consociatus</name>
    <dbReference type="NCBI Taxonomy" id="1117041"/>
    <lineage>
        <taxon>Bacteria</taxon>
        <taxon>Bacillati</taxon>
        <taxon>Bacillota</taxon>
        <taxon>Bacilli</taxon>
        <taxon>Bacillales</taxon>
        <taxon>Alicyclobacillaceae</taxon>
        <taxon>Effusibacillus</taxon>
    </lineage>
</organism>
<dbReference type="InterPro" id="IPR015867">
    <property type="entry name" value="N-reg_PII/ATP_PRibTrfase_C"/>
</dbReference>
<dbReference type="InterPro" id="IPR036069">
    <property type="entry name" value="DUF34/NIF3_sf"/>
</dbReference>
<dbReference type="EMBL" id="JBHSHC010000111">
    <property type="protein sequence ID" value="MFC4768625.1"/>
    <property type="molecule type" value="Genomic_DNA"/>
</dbReference>
<dbReference type="Proteomes" id="UP001596002">
    <property type="component" value="Unassembled WGS sequence"/>
</dbReference>
<evidence type="ECO:0000256" key="3">
    <source>
        <dbReference type="ARBA" id="ARBA00022723"/>
    </source>
</evidence>
<dbReference type="InterPro" id="IPR017221">
    <property type="entry name" value="DUF34/NIF3_bac"/>
</dbReference>
<keyword evidence="6" id="KW-1185">Reference proteome</keyword>
<sequence>MQTTVKDVIRVFEEWVSPNLAMEGDKIGLQIGNPANLVSKILVTLDVTEEVVDEAIQAGAQLIVAHHAIIYTSIKRIRTDSYYGRTIARLLANDIAVYVAHTNLDIAEGGVNDVLAELFGLQDVEILDRLHNLRLKKLVVFVPKDHHEQVLEAVCSAGAGWIGNYSHCTFNTSGTGTFKPEEGTNPFIGEKGKLERVEEVRLETIVPETSQEAVVRAMLAAHPYEEVAYDLYPLEIMGKPYGIGRVGTLEREYRLAEFAQYVKSKLGVPGIRIVGDRNNQIKKVAIVGGSGSEWIDASVGHGADVLITADLKYHDAQDALFKGLSLIDPGHNGMERIVVPVVANFFNQKFKELNWNTEAVSSRVLTEPFDFL</sequence>
<dbReference type="PIRSF" id="PIRSF037489">
    <property type="entry name" value="UCP037489_NIF3_YqfO"/>
    <property type="match status" value="1"/>
</dbReference>
<proteinExistence type="inferred from homology"/>
<gene>
    <name evidence="5" type="ORF">ACFO8Q_14865</name>
</gene>
<comment type="caution">
    <text evidence="5">The sequence shown here is derived from an EMBL/GenBank/DDBJ whole genome shotgun (WGS) entry which is preliminary data.</text>
</comment>
<dbReference type="SUPFAM" id="SSF102705">
    <property type="entry name" value="NIF3 (NGG1p interacting factor 3)-like"/>
    <property type="match status" value="1"/>
</dbReference>
<dbReference type="InterPro" id="IPR002678">
    <property type="entry name" value="DUF34/NIF3"/>
</dbReference>
<dbReference type="RefSeq" id="WP_380026576.1">
    <property type="nucleotide sequence ID" value="NZ_JBHSHC010000111.1"/>
</dbReference>
<name>A0ABV9Q374_9BACL</name>
<comment type="similarity">
    <text evidence="1 4">Belongs to the GTP cyclohydrolase I type 2/NIF3 family.</text>
</comment>
<evidence type="ECO:0000256" key="4">
    <source>
        <dbReference type="PIRNR" id="PIRNR037489"/>
    </source>
</evidence>
<evidence type="ECO:0000313" key="5">
    <source>
        <dbReference type="EMBL" id="MFC4768625.1"/>
    </source>
</evidence>
<dbReference type="PANTHER" id="PTHR13799:SF14">
    <property type="entry name" value="GTP CYCLOHYDROLASE 1 TYPE 2 HOMOLOG"/>
    <property type="match status" value="1"/>
</dbReference>
<evidence type="ECO:0000256" key="1">
    <source>
        <dbReference type="ARBA" id="ARBA00006964"/>
    </source>
</evidence>
<dbReference type="Gene3D" id="3.40.1390.30">
    <property type="entry name" value="NIF3 (NGG1p interacting factor 3)-like"/>
    <property type="match status" value="1"/>
</dbReference>
<dbReference type="PANTHER" id="PTHR13799">
    <property type="entry name" value="NGG1 INTERACTING FACTOR 3"/>
    <property type="match status" value="1"/>
</dbReference>
<protein>
    <recommendedName>
        <fullName evidence="2 4">GTP cyclohydrolase 1 type 2 homolog</fullName>
    </recommendedName>
</protein>
<accession>A0ABV9Q374</accession>
<evidence type="ECO:0000256" key="2">
    <source>
        <dbReference type="ARBA" id="ARBA00022112"/>
    </source>
</evidence>
<dbReference type="Gene3D" id="3.30.70.120">
    <property type="match status" value="1"/>
</dbReference>